<proteinExistence type="predicted"/>
<evidence type="ECO:0000313" key="1">
    <source>
        <dbReference type="EMBL" id="ABV75755.1"/>
    </source>
</evidence>
<keyword evidence="1" id="KW-0808">Transferase</keyword>
<dbReference type="GO" id="GO:0032259">
    <property type="term" value="P:methylation"/>
    <property type="evidence" value="ECO:0007669"/>
    <property type="project" value="UniProtKB-KW"/>
</dbReference>
<keyword evidence="1" id="KW-0489">Methyltransferase</keyword>
<sequence>MGGSYARRFFDKKKAEKQIKDIKNNKINPYNDVMKKDSRKVG</sequence>
<gene>
    <name evidence="1" type="primary">trmD</name>
    <name evidence="1" type="ordered locus">A1G_00865</name>
</gene>
<dbReference type="EMBL" id="CP000848">
    <property type="protein sequence ID" value="ABV75755.1"/>
    <property type="molecule type" value="Genomic_DNA"/>
</dbReference>
<evidence type="ECO:0000313" key="2">
    <source>
        <dbReference type="Proteomes" id="UP000006832"/>
    </source>
</evidence>
<dbReference type="KEGG" id="rri:A1G_00865"/>
<name>A0A0H3ATI9_RICRS</name>
<dbReference type="AlphaFoldDB" id="A0A0H3ATI9"/>
<dbReference type="Proteomes" id="UP000006832">
    <property type="component" value="Chromosome"/>
</dbReference>
<organism evidence="1 2">
    <name type="scientific">Rickettsia rickettsii (strain Sheila Smith)</name>
    <dbReference type="NCBI Taxonomy" id="392021"/>
    <lineage>
        <taxon>Bacteria</taxon>
        <taxon>Pseudomonadati</taxon>
        <taxon>Pseudomonadota</taxon>
        <taxon>Alphaproteobacteria</taxon>
        <taxon>Rickettsiales</taxon>
        <taxon>Rickettsiaceae</taxon>
        <taxon>Rickettsieae</taxon>
        <taxon>Rickettsia</taxon>
        <taxon>spotted fever group</taxon>
    </lineage>
</organism>
<reference evidence="2" key="1">
    <citation type="submission" date="2007-09" db="EMBL/GenBank/DDBJ databases">
        <title>Complete genome sequence of Rickettsia rickettsii.</title>
        <authorList>
            <person name="Madan A."/>
            <person name="Fahey J."/>
            <person name="Helton E."/>
            <person name="Ketteman M."/>
            <person name="Madan A."/>
            <person name="Rodrigues S."/>
            <person name="Sanchez A."/>
            <person name="Dasch G."/>
            <person name="Eremeeva M."/>
        </authorList>
    </citation>
    <scope>NUCLEOTIDE SEQUENCE [LARGE SCALE GENOMIC DNA]</scope>
    <source>
        <strain evidence="2">Sheila Smith</strain>
    </source>
</reference>
<dbReference type="GO" id="GO:0008168">
    <property type="term" value="F:methyltransferase activity"/>
    <property type="evidence" value="ECO:0007669"/>
    <property type="project" value="UniProtKB-KW"/>
</dbReference>
<protein>
    <submittedName>
        <fullName evidence="1">tRNA (Guanine-N(1)-)-methyltransferase</fullName>
    </submittedName>
</protein>
<dbReference type="HOGENOM" id="CLU_3257156_0_0_5"/>
<accession>A0A0H3ATI9</accession>